<dbReference type="InterPro" id="IPR044665">
    <property type="entry name" value="E_coli_cyclophilin_A-like"/>
</dbReference>
<proteinExistence type="inferred from homology"/>
<dbReference type="InterPro" id="IPR029000">
    <property type="entry name" value="Cyclophilin-like_dom_sf"/>
</dbReference>
<sequence length="249" mass="26070" precursor="true">MFHAFPLRSSLVALALTACLGASARANTTVRFETTMGDFEIGLFDTETPITVDNFLNYVEDGDWVDSIFHRSAEDFVVQGGGFYDDLTSVPTDASIQNEFSAARSNLRGTVAMAKLGSSPDSATSQWFVNLGDNSANLDFQNGGFTVFGVILGDGMDLFDSINELPRIDATSEGSAFGELPVLNALDGTDPDNLVVVTNVSVVTGPTIVESVSPPPPASGGSTPTVPEPATGLLALTAAAFAAARHRRG</sequence>
<name>A0A5C5ZNZ0_9BACT</name>
<evidence type="ECO:0000259" key="4">
    <source>
        <dbReference type="PROSITE" id="PS50072"/>
    </source>
</evidence>
<dbReference type="Proteomes" id="UP000315440">
    <property type="component" value="Unassembled WGS sequence"/>
</dbReference>
<feature type="domain" description="PPIase cyclophilin-type" evidence="4">
    <location>
        <begin position="33"/>
        <end position="202"/>
    </location>
</feature>
<comment type="caution">
    <text evidence="5">The sequence shown here is derived from an EMBL/GenBank/DDBJ whole genome shotgun (WGS) entry which is preliminary data.</text>
</comment>
<keyword evidence="2 3" id="KW-0413">Isomerase</keyword>
<accession>A0A5C5ZNZ0</accession>
<keyword evidence="1 3" id="KW-0697">Rotamase</keyword>
<evidence type="ECO:0000313" key="6">
    <source>
        <dbReference type="Proteomes" id="UP000315440"/>
    </source>
</evidence>
<keyword evidence="6" id="KW-1185">Reference proteome</keyword>
<keyword evidence="3" id="KW-0732">Signal</keyword>
<gene>
    <name evidence="5" type="primary">ppiA_1</name>
    <name evidence="5" type="ORF">Mal64_23880</name>
</gene>
<dbReference type="Pfam" id="PF00160">
    <property type="entry name" value="Pro_isomerase"/>
    <property type="match status" value="1"/>
</dbReference>
<comment type="similarity">
    <text evidence="3">Belongs to the cyclophilin-type PPIase family.</text>
</comment>
<dbReference type="GO" id="GO:0003755">
    <property type="term" value="F:peptidyl-prolyl cis-trans isomerase activity"/>
    <property type="evidence" value="ECO:0007669"/>
    <property type="project" value="UniProtKB-UniRule"/>
</dbReference>
<dbReference type="PRINTS" id="PR00153">
    <property type="entry name" value="CSAPPISMRASE"/>
</dbReference>
<evidence type="ECO:0000256" key="1">
    <source>
        <dbReference type="ARBA" id="ARBA00023110"/>
    </source>
</evidence>
<organism evidence="5 6">
    <name type="scientific">Pseudobythopirellula maris</name>
    <dbReference type="NCBI Taxonomy" id="2527991"/>
    <lineage>
        <taxon>Bacteria</taxon>
        <taxon>Pseudomonadati</taxon>
        <taxon>Planctomycetota</taxon>
        <taxon>Planctomycetia</taxon>
        <taxon>Pirellulales</taxon>
        <taxon>Lacipirellulaceae</taxon>
        <taxon>Pseudobythopirellula</taxon>
    </lineage>
</organism>
<evidence type="ECO:0000256" key="3">
    <source>
        <dbReference type="RuleBase" id="RU363019"/>
    </source>
</evidence>
<evidence type="ECO:0000256" key="2">
    <source>
        <dbReference type="ARBA" id="ARBA00023235"/>
    </source>
</evidence>
<dbReference type="Gene3D" id="2.40.100.10">
    <property type="entry name" value="Cyclophilin-like"/>
    <property type="match status" value="1"/>
</dbReference>
<dbReference type="EC" id="5.2.1.8" evidence="3"/>
<dbReference type="PROSITE" id="PS50072">
    <property type="entry name" value="CSA_PPIASE_2"/>
    <property type="match status" value="1"/>
</dbReference>
<dbReference type="RefSeq" id="WP_146400350.1">
    <property type="nucleotide sequence ID" value="NZ_SJPQ01000002.1"/>
</dbReference>
<dbReference type="AlphaFoldDB" id="A0A5C5ZNZ0"/>
<comment type="function">
    <text evidence="3">PPIases accelerate the folding of proteins. It catalyzes the cis-trans isomerization of proline imidic peptide bonds in oligopeptides.</text>
</comment>
<protein>
    <recommendedName>
        <fullName evidence="3">Peptidyl-prolyl cis-trans isomerase</fullName>
        <shortName evidence="3">PPIase</shortName>
        <ecNumber evidence="3">5.2.1.8</ecNumber>
    </recommendedName>
</protein>
<feature type="chain" id="PRO_5023027947" description="Peptidyl-prolyl cis-trans isomerase" evidence="3">
    <location>
        <begin position="25"/>
        <end position="249"/>
    </location>
</feature>
<dbReference type="SUPFAM" id="SSF50891">
    <property type="entry name" value="Cyclophilin-like"/>
    <property type="match status" value="1"/>
</dbReference>
<dbReference type="OrthoDB" id="270889at2"/>
<evidence type="ECO:0000313" key="5">
    <source>
        <dbReference type="EMBL" id="TWT88898.1"/>
    </source>
</evidence>
<dbReference type="PANTHER" id="PTHR43246">
    <property type="entry name" value="PEPTIDYL-PROLYL CIS-TRANS ISOMERASE CYP38, CHLOROPLASTIC"/>
    <property type="match status" value="1"/>
</dbReference>
<dbReference type="InterPro" id="IPR002130">
    <property type="entry name" value="Cyclophilin-type_PPIase_dom"/>
</dbReference>
<comment type="catalytic activity">
    <reaction evidence="3">
        <text>[protein]-peptidylproline (omega=180) = [protein]-peptidylproline (omega=0)</text>
        <dbReference type="Rhea" id="RHEA:16237"/>
        <dbReference type="Rhea" id="RHEA-COMP:10747"/>
        <dbReference type="Rhea" id="RHEA-COMP:10748"/>
        <dbReference type="ChEBI" id="CHEBI:83833"/>
        <dbReference type="ChEBI" id="CHEBI:83834"/>
        <dbReference type="EC" id="5.2.1.8"/>
    </reaction>
</comment>
<dbReference type="EMBL" id="SJPQ01000002">
    <property type="protein sequence ID" value="TWT88898.1"/>
    <property type="molecule type" value="Genomic_DNA"/>
</dbReference>
<feature type="signal peptide" evidence="3">
    <location>
        <begin position="1"/>
        <end position="24"/>
    </location>
</feature>
<reference evidence="5 6" key="1">
    <citation type="submission" date="2019-02" db="EMBL/GenBank/DDBJ databases">
        <title>Deep-cultivation of Planctomycetes and their phenomic and genomic characterization uncovers novel biology.</title>
        <authorList>
            <person name="Wiegand S."/>
            <person name="Jogler M."/>
            <person name="Boedeker C."/>
            <person name="Pinto D."/>
            <person name="Vollmers J."/>
            <person name="Rivas-Marin E."/>
            <person name="Kohn T."/>
            <person name="Peeters S.H."/>
            <person name="Heuer A."/>
            <person name="Rast P."/>
            <person name="Oberbeckmann S."/>
            <person name="Bunk B."/>
            <person name="Jeske O."/>
            <person name="Meyerdierks A."/>
            <person name="Storesund J.E."/>
            <person name="Kallscheuer N."/>
            <person name="Luecker S."/>
            <person name="Lage O.M."/>
            <person name="Pohl T."/>
            <person name="Merkel B.J."/>
            <person name="Hornburger P."/>
            <person name="Mueller R.-W."/>
            <person name="Bruemmer F."/>
            <person name="Labrenz M."/>
            <person name="Spormann A.M."/>
            <person name="Op Den Camp H."/>
            <person name="Overmann J."/>
            <person name="Amann R."/>
            <person name="Jetten M.S.M."/>
            <person name="Mascher T."/>
            <person name="Medema M.H."/>
            <person name="Devos D.P."/>
            <person name="Kaster A.-K."/>
            <person name="Ovreas L."/>
            <person name="Rohde M."/>
            <person name="Galperin M.Y."/>
            <person name="Jogler C."/>
        </authorList>
    </citation>
    <scope>NUCLEOTIDE SEQUENCE [LARGE SCALE GENOMIC DNA]</scope>
    <source>
        <strain evidence="5 6">Mal64</strain>
    </source>
</reference>